<accession>A0A955LKH9</accession>
<keyword evidence="1" id="KW-1133">Transmembrane helix</keyword>
<dbReference type="AlphaFoldDB" id="A0A955LKH9"/>
<evidence type="ECO:0000313" key="3">
    <source>
        <dbReference type="Proteomes" id="UP000751518"/>
    </source>
</evidence>
<keyword evidence="1" id="KW-0812">Transmembrane</keyword>
<evidence type="ECO:0000256" key="1">
    <source>
        <dbReference type="SAM" id="Phobius"/>
    </source>
</evidence>
<name>A0A955LKH9_UNCKA</name>
<keyword evidence="1" id="KW-0472">Membrane</keyword>
<protein>
    <recommendedName>
        <fullName evidence="4">DUF983 domain-containing protein</fullName>
    </recommendedName>
</protein>
<reference evidence="2" key="1">
    <citation type="submission" date="2020-04" db="EMBL/GenBank/DDBJ databases">
        <authorList>
            <person name="Zhang T."/>
        </authorList>
    </citation>
    <scope>NUCLEOTIDE SEQUENCE</scope>
    <source>
        <strain evidence="2">HKST-UBA03</strain>
    </source>
</reference>
<dbReference type="EMBL" id="JAGQKZ010000014">
    <property type="protein sequence ID" value="MCA9392011.1"/>
    <property type="molecule type" value="Genomic_DNA"/>
</dbReference>
<gene>
    <name evidence="2" type="ORF">KC614_02290</name>
</gene>
<reference evidence="2" key="2">
    <citation type="journal article" date="2021" name="Microbiome">
        <title>Successional dynamics and alternative stable states in a saline activated sludge microbial community over 9 years.</title>
        <authorList>
            <person name="Wang Y."/>
            <person name="Ye J."/>
            <person name="Ju F."/>
            <person name="Liu L."/>
            <person name="Boyd J.A."/>
            <person name="Deng Y."/>
            <person name="Parks D.H."/>
            <person name="Jiang X."/>
            <person name="Yin X."/>
            <person name="Woodcroft B.J."/>
            <person name="Tyson G.W."/>
            <person name="Hugenholtz P."/>
            <person name="Polz M.F."/>
            <person name="Zhang T."/>
        </authorList>
    </citation>
    <scope>NUCLEOTIDE SEQUENCE</scope>
    <source>
        <strain evidence="2">HKST-UBA03</strain>
    </source>
</reference>
<organism evidence="2 3">
    <name type="scientific">candidate division WWE3 bacterium</name>
    <dbReference type="NCBI Taxonomy" id="2053526"/>
    <lineage>
        <taxon>Bacteria</taxon>
        <taxon>Katanobacteria</taxon>
    </lineage>
</organism>
<dbReference type="Proteomes" id="UP000751518">
    <property type="component" value="Unassembled WGS sequence"/>
</dbReference>
<sequence>MTFMQFAGSINPMHLKCRQCNSYFSFSRKNVIIVLVFCLYALIFGATLGVLGEFITSLKLWHEIVIVLVAISLIGLPLEYYFWLSNDYVKTPEDKSNSADRDPQGQL</sequence>
<proteinExistence type="predicted"/>
<feature type="transmembrane region" description="Helical" evidence="1">
    <location>
        <begin position="31"/>
        <end position="52"/>
    </location>
</feature>
<evidence type="ECO:0000313" key="2">
    <source>
        <dbReference type="EMBL" id="MCA9392011.1"/>
    </source>
</evidence>
<feature type="transmembrane region" description="Helical" evidence="1">
    <location>
        <begin position="64"/>
        <end position="83"/>
    </location>
</feature>
<evidence type="ECO:0008006" key="4">
    <source>
        <dbReference type="Google" id="ProtNLM"/>
    </source>
</evidence>
<comment type="caution">
    <text evidence="2">The sequence shown here is derived from an EMBL/GenBank/DDBJ whole genome shotgun (WGS) entry which is preliminary data.</text>
</comment>